<evidence type="ECO:0000313" key="4">
    <source>
        <dbReference type="Proteomes" id="UP000281340"/>
    </source>
</evidence>
<dbReference type="PANTHER" id="PTHR32305">
    <property type="match status" value="1"/>
</dbReference>
<feature type="compositionally biased region" description="Basic and acidic residues" evidence="1">
    <location>
        <begin position="486"/>
        <end position="497"/>
    </location>
</feature>
<gene>
    <name evidence="3" type="ORF">EAI46_27620</name>
</gene>
<dbReference type="AlphaFoldDB" id="A0A3L9HQH8"/>
<feature type="region of interest" description="Disordered" evidence="1">
    <location>
        <begin position="248"/>
        <end position="283"/>
    </location>
</feature>
<feature type="compositionally biased region" description="Low complexity" evidence="1">
    <location>
        <begin position="257"/>
        <end position="273"/>
    </location>
</feature>
<dbReference type="InterPro" id="IPR045351">
    <property type="entry name" value="DUF6531"/>
</dbReference>
<feature type="domain" description="DUF6531" evidence="2">
    <location>
        <begin position="38"/>
        <end position="115"/>
    </location>
</feature>
<reference evidence="3 4" key="1">
    <citation type="submission" date="2018-10" db="EMBL/GenBank/DDBJ databases">
        <title>Comparison of Escherichia coli isolates recovered from retail chicken and from chicken fecal samples by antimicrobial susceptibility test and whole genome sequencing.</title>
        <authorList>
            <person name="Tang B."/>
            <person name="Ma Y."/>
            <person name="He X."/>
            <person name="Cao L."/>
            <person name="Xia X."/>
            <person name="Yang H."/>
        </authorList>
    </citation>
    <scope>NUCLEOTIDE SEQUENCE [LARGE SCALE GENOMIC DNA]</scope>
    <source>
        <strain evidence="3 4">CMJH98b</strain>
    </source>
</reference>
<evidence type="ECO:0000259" key="2">
    <source>
        <dbReference type="Pfam" id="PF20148"/>
    </source>
</evidence>
<name>A0A3L9HQH8_ECOLX</name>
<dbReference type="Gene3D" id="2.180.10.10">
    <property type="entry name" value="RHS repeat-associated core"/>
    <property type="match status" value="1"/>
</dbReference>
<accession>A0A3L9HQH8</accession>
<comment type="caution">
    <text evidence="3">The sequence shown here is derived from an EMBL/GenBank/DDBJ whole genome shotgun (WGS) entry which is preliminary data.</text>
</comment>
<dbReference type="Proteomes" id="UP000281340">
    <property type="component" value="Unassembled WGS sequence"/>
</dbReference>
<feature type="compositionally biased region" description="Polar residues" evidence="1">
    <location>
        <begin position="499"/>
        <end position="510"/>
    </location>
</feature>
<dbReference type="Pfam" id="PF05593">
    <property type="entry name" value="RHS_repeat"/>
    <property type="match status" value="3"/>
</dbReference>
<dbReference type="EMBL" id="RDDM01000534">
    <property type="protein sequence ID" value="RLY51634.1"/>
    <property type="molecule type" value="Genomic_DNA"/>
</dbReference>
<dbReference type="InterPro" id="IPR006530">
    <property type="entry name" value="YD"/>
</dbReference>
<protein>
    <submittedName>
        <fullName evidence="3">RHS repeat protein</fullName>
    </submittedName>
</protein>
<evidence type="ECO:0000256" key="1">
    <source>
        <dbReference type="SAM" id="MobiDB-lite"/>
    </source>
</evidence>
<sequence length="524" mass="57599">MTRKGLDIVQGSAGVLIGAPTGVACSVCPTKKDSPNYGSPVNPLLGAKVLPVETDLALPGPLPFILFRAYSSYRTRTPAPVGVFGPGWKAPFDIRLQVHERELILNDSGGRSIHFESLFPGEISYSRSESFWLARGGVLKQHKGHPLARLWRALPEAVRLSPHTYMMAVSTTGQWLILGWPERVPEADEVPPPEPPAYRVLTGVVDGFGRTLTFHREAAGELAGEITRVTDGAGRRFHLALSTQAQRAEAFRKQRESSLSSPAGPRSVSSSSSAFPDTLPAGTEYGADNGIRLEAVWLTHDPAYPDEQPTAPLARYTYTASGELRAVYDRSGTQVRGFTYDAEHAGRMVAHHYAGRPESRYRYDDTGRVTEQVNPEGLDYRFEYGERRVIITDSLNRREVLYTEGEGGLKRVVKKEHADGSITRSEYDEAGRLKAQTDAAGRRTEYSLHMASGAVTAVTGPDGRTVRYGYNSQRQVTSVTYPDGLRSSREYDEKGRLTAETSRSGETTRYSYDDPASELPTGIQ</sequence>
<feature type="non-terminal residue" evidence="3">
    <location>
        <position position="524"/>
    </location>
</feature>
<proteinExistence type="predicted"/>
<evidence type="ECO:0000313" key="3">
    <source>
        <dbReference type="EMBL" id="RLY51634.1"/>
    </source>
</evidence>
<dbReference type="InterPro" id="IPR050708">
    <property type="entry name" value="T6SS_VgrG/RHS"/>
</dbReference>
<feature type="region of interest" description="Disordered" evidence="1">
    <location>
        <begin position="484"/>
        <end position="524"/>
    </location>
</feature>
<dbReference type="PANTHER" id="PTHR32305:SF15">
    <property type="entry name" value="PROTEIN RHSA-RELATED"/>
    <property type="match status" value="1"/>
</dbReference>
<dbReference type="PROSITE" id="PS51257">
    <property type="entry name" value="PROKAR_LIPOPROTEIN"/>
    <property type="match status" value="1"/>
</dbReference>
<dbReference type="InterPro" id="IPR031325">
    <property type="entry name" value="RHS_repeat"/>
</dbReference>
<dbReference type="Pfam" id="PF20148">
    <property type="entry name" value="DUF6531"/>
    <property type="match status" value="1"/>
</dbReference>
<organism evidence="3 4">
    <name type="scientific">Escherichia coli</name>
    <dbReference type="NCBI Taxonomy" id="562"/>
    <lineage>
        <taxon>Bacteria</taxon>
        <taxon>Pseudomonadati</taxon>
        <taxon>Pseudomonadota</taxon>
        <taxon>Gammaproteobacteria</taxon>
        <taxon>Enterobacterales</taxon>
        <taxon>Enterobacteriaceae</taxon>
        <taxon>Escherichia</taxon>
    </lineage>
</organism>
<dbReference type="NCBIfam" id="TIGR01643">
    <property type="entry name" value="YD_repeat_2x"/>
    <property type="match status" value="3"/>
</dbReference>